<evidence type="ECO:0000313" key="2">
    <source>
        <dbReference type="Proteomes" id="UP001500443"/>
    </source>
</evidence>
<dbReference type="Pfam" id="PF15580">
    <property type="entry name" value="Imm53"/>
    <property type="match status" value="1"/>
</dbReference>
<keyword evidence="2" id="KW-1185">Reference proteome</keyword>
<comment type="caution">
    <text evidence="1">The sequence shown here is derived from an EMBL/GenBank/DDBJ whole genome shotgun (WGS) entry which is preliminary data.</text>
</comment>
<dbReference type="RefSeq" id="WP_344289073.1">
    <property type="nucleotide sequence ID" value="NZ_BAAAPF010000028.1"/>
</dbReference>
<name>A0ABN2XQP6_9ACTN</name>
<accession>A0ABN2XQP6</accession>
<evidence type="ECO:0008006" key="3">
    <source>
        <dbReference type="Google" id="ProtNLM"/>
    </source>
</evidence>
<proteinExistence type="predicted"/>
<evidence type="ECO:0000313" key="1">
    <source>
        <dbReference type="EMBL" id="GAA2115693.1"/>
    </source>
</evidence>
<organism evidence="1 2">
    <name type="scientific">Streptomyces synnematoformans</name>
    <dbReference type="NCBI Taxonomy" id="415721"/>
    <lineage>
        <taxon>Bacteria</taxon>
        <taxon>Bacillati</taxon>
        <taxon>Actinomycetota</taxon>
        <taxon>Actinomycetes</taxon>
        <taxon>Kitasatosporales</taxon>
        <taxon>Streptomycetaceae</taxon>
        <taxon>Streptomyces</taxon>
    </lineage>
</organism>
<gene>
    <name evidence="1" type="ORF">GCM10009802_15770</name>
</gene>
<protein>
    <recommendedName>
        <fullName evidence="3">Rhodanese-related sulfurtransferase</fullName>
    </recommendedName>
</protein>
<reference evidence="1 2" key="1">
    <citation type="journal article" date="2019" name="Int. J. Syst. Evol. Microbiol.">
        <title>The Global Catalogue of Microorganisms (GCM) 10K type strain sequencing project: providing services to taxonomists for standard genome sequencing and annotation.</title>
        <authorList>
            <consortium name="The Broad Institute Genomics Platform"/>
            <consortium name="The Broad Institute Genome Sequencing Center for Infectious Disease"/>
            <person name="Wu L."/>
            <person name="Ma J."/>
        </authorList>
    </citation>
    <scope>NUCLEOTIDE SEQUENCE [LARGE SCALE GENOMIC DNA]</scope>
    <source>
        <strain evidence="1 2">JCM 15481</strain>
    </source>
</reference>
<dbReference type="InterPro" id="IPR028228">
    <property type="entry name" value="Imm53"/>
</dbReference>
<sequence>METRDLLRALGAWYAQQCDGDWEHEFGVKIETLDNPGWLIQVDLPGTSKDSVALAPELEEGIDGSWLHRSADGRVLRVACSPKDLERAVRAALEFLTS</sequence>
<dbReference type="Proteomes" id="UP001500443">
    <property type="component" value="Unassembled WGS sequence"/>
</dbReference>
<dbReference type="EMBL" id="BAAAPF010000028">
    <property type="protein sequence ID" value="GAA2115693.1"/>
    <property type="molecule type" value="Genomic_DNA"/>
</dbReference>